<keyword evidence="1" id="KW-0472">Membrane</keyword>
<proteinExistence type="predicted"/>
<comment type="caution">
    <text evidence="2">The sequence shown here is derived from an EMBL/GenBank/DDBJ whole genome shotgun (WGS) entry which is preliminary data.</text>
</comment>
<protein>
    <submittedName>
        <fullName evidence="2">DUF2970 domain-containing protein</fullName>
    </submittedName>
</protein>
<gene>
    <name evidence="2" type="ORF">QU481_07180</name>
</gene>
<dbReference type="RefSeq" id="WP_289829249.1">
    <property type="nucleotide sequence ID" value="NZ_JAUEDK010000009.1"/>
</dbReference>
<evidence type="ECO:0000313" key="2">
    <source>
        <dbReference type="EMBL" id="MDN0074674.1"/>
    </source>
</evidence>
<keyword evidence="3" id="KW-1185">Reference proteome</keyword>
<dbReference type="InterPro" id="IPR021344">
    <property type="entry name" value="DUF2970"/>
</dbReference>
<keyword evidence="1" id="KW-1133">Transmembrane helix</keyword>
<reference evidence="2" key="1">
    <citation type="submission" date="2023-06" db="EMBL/GenBank/DDBJ databases">
        <authorList>
            <person name="Zhang S."/>
        </authorList>
    </citation>
    <scope>NUCLEOTIDE SEQUENCE</scope>
    <source>
        <strain evidence="2">SG2303</strain>
    </source>
</reference>
<accession>A0ABT7XLK6</accession>
<organism evidence="2 3">
    <name type="scientific">Crenobacter oryzisoli</name>
    <dbReference type="NCBI Taxonomy" id="3056844"/>
    <lineage>
        <taxon>Bacteria</taxon>
        <taxon>Pseudomonadati</taxon>
        <taxon>Pseudomonadota</taxon>
        <taxon>Betaproteobacteria</taxon>
        <taxon>Neisseriales</taxon>
        <taxon>Neisseriaceae</taxon>
        <taxon>Crenobacter</taxon>
    </lineage>
</organism>
<name>A0ABT7XLK6_9NEIS</name>
<dbReference type="Pfam" id="PF11174">
    <property type="entry name" value="DUF2970"/>
    <property type="match status" value="1"/>
</dbReference>
<dbReference type="EMBL" id="JAUEDK010000009">
    <property type="protein sequence ID" value="MDN0074674.1"/>
    <property type="molecule type" value="Genomic_DNA"/>
</dbReference>
<evidence type="ECO:0000256" key="1">
    <source>
        <dbReference type="SAM" id="Phobius"/>
    </source>
</evidence>
<keyword evidence="1" id="KW-0812">Transmembrane</keyword>
<sequence length="60" mass="6468">MKLLAGVRAVLAAFFGVRRRRNAEEQDSGLSVPQLIITAIVVALCLLGVLYWLASSLAEP</sequence>
<feature type="transmembrane region" description="Helical" evidence="1">
    <location>
        <begin position="35"/>
        <end position="54"/>
    </location>
</feature>
<evidence type="ECO:0000313" key="3">
    <source>
        <dbReference type="Proteomes" id="UP001168540"/>
    </source>
</evidence>
<dbReference type="Proteomes" id="UP001168540">
    <property type="component" value="Unassembled WGS sequence"/>
</dbReference>